<reference evidence="4 5" key="1">
    <citation type="submission" date="2017-04" db="EMBL/GenBank/DDBJ databases">
        <title>A new member of the family Flavobacteriaceae isolated from ascidians.</title>
        <authorList>
            <person name="Chen L."/>
        </authorList>
    </citation>
    <scope>NUCLEOTIDE SEQUENCE [LARGE SCALE GENOMIC DNA]</scope>
    <source>
        <strain evidence="4 5">HQA918</strain>
    </source>
</reference>
<evidence type="ECO:0000313" key="5">
    <source>
        <dbReference type="Proteomes" id="UP000219559"/>
    </source>
</evidence>
<feature type="transmembrane region" description="Helical" evidence="2">
    <location>
        <begin position="81"/>
        <end position="101"/>
    </location>
</feature>
<proteinExistence type="inferred from homology"/>
<dbReference type="InterPro" id="IPR003869">
    <property type="entry name" value="Polysac_CapD-like"/>
</dbReference>
<dbReference type="SUPFAM" id="SSF51735">
    <property type="entry name" value="NAD(P)-binding Rossmann-fold domains"/>
    <property type="match status" value="1"/>
</dbReference>
<dbReference type="InterPro" id="IPR036291">
    <property type="entry name" value="NAD(P)-bd_dom_sf"/>
</dbReference>
<keyword evidence="2" id="KW-0812">Transmembrane</keyword>
<dbReference type="Proteomes" id="UP000219559">
    <property type="component" value="Unassembled WGS sequence"/>
</dbReference>
<organism evidence="4 5">
    <name type="scientific">Sediminicola luteus</name>
    <dbReference type="NCBI Taxonomy" id="319238"/>
    <lineage>
        <taxon>Bacteria</taxon>
        <taxon>Pseudomonadati</taxon>
        <taxon>Bacteroidota</taxon>
        <taxon>Flavobacteriia</taxon>
        <taxon>Flavobacteriales</taxon>
        <taxon>Flavobacteriaceae</taxon>
        <taxon>Sediminicola</taxon>
    </lineage>
</organism>
<dbReference type="OrthoDB" id="9803111at2"/>
<dbReference type="PANTHER" id="PTHR43318:SF1">
    <property type="entry name" value="POLYSACCHARIDE BIOSYNTHESIS PROTEIN EPSC-RELATED"/>
    <property type="match status" value="1"/>
</dbReference>
<keyword evidence="2" id="KW-0472">Membrane</keyword>
<dbReference type="EMBL" id="NBWU01000008">
    <property type="protein sequence ID" value="PCE62618.1"/>
    <property type="molecule type" value="Genomic_DNA"/>
</dbReference>
<feature type="transmembrane region" description="Helical" evidence="2">
    <location>
        <begin position="289"/>
        <end position="307"/>
    </location>
</feature>
<comment type="caution">
    <text evidence="4">The sequence shown here is derived from an EMBL/GenBank/DDBJ whole genome shotgun (WGS) entry which is preliminary data.</text>
</comment>
<evidence type="ECO:0000259" key="3">
    <source>
        <dbReference type="Pfam" id="PF02719"/>
    </source>
</evidence>
<evidence type="ECO:0000256" key="1">
    <source>
        <dbReference type="ARBA" id="ARBA00007430"/>
    </source>
</evidence>
<feature type="transmembrane region" description="Helical" evidence="2">
    <location>
        <begin position="52"/>
        <end position="69"/>
    </location>
</feature>
<keyword evidence="5" id="KW-1185">Reference proteome</keyword>
<dbReference type="AlphaFoldDB" id="A0A2A4G3Q6"/>
<name>A0A2A4G3Q6_9FLAO</name>
<protein>
    <recommendedName>
        <fullName evidence="3">Polysaccharide biosynthesis protein CapD-like domain-containing protein</fullName>
    </recommendedName>
</protein>
<feature type="domain" description="Polysaccharide biosynthesis protein CapD-like" evidence="3">
    <location>
        <begin position="289"/>
        <end position="466"/>
    </location>
</feature>
<dbReference type="Gene3D" id="3.40.50.720">
    <property type="entry name" value="NAD(P)-binding Rossmann-like Domain"/>
    <property type="match status" value="1"/>
</dbReference>
<feature type="transmembrane region" description="Helical" evidence="2">
    <location>
        <begin position="12"/>
        <end position="40"/>
    </location>
</feature>
<evidence type="ECO:0000313" key="4">
    <source>
        <dbReference type="EMBL" id="PCE62618.1"/>
    </source>
</evidence>
<evidence type="ECO:0000256" key="2">
    <source>
        <dbReference type="SAM" id="Phobius"/>
    </source>
</evidence>
<sequence>MKQTKTLHEKLIPIGLVFAIDIFLTAVSFVLSYVLCSFILPEITSHTMLLQLPVIVAISSIIFLSIGIHKGVVKYDRIREVYSIFNAICLANILTIVLVVINGKLVMEQDFMVPLSIIIVHSILSFSALVISRLIYKKIMLRIKRDMSNGIQTLLVHDIPMKEMNALHGDLLEKLLMKGYRVTGEFGLDEYIAKNDTVAQKSDAREEEKNVLFLSLKNENPKLWDVVSTSFNLGYSLSLILLDKTTLKRNDDFNFRVEKLDINHLFPAQIGFDAREMDKMRKYYEAETIFITGAGGAIASAYVRVLAELNVKLRLVLVDNSEASLNNVVNTVGRMPLIEVVSVLLDVKNKRRLKELVGKYRPAIILHAAGNSTSEFLEDDFEKAIQENVMATKSLADIAKENKVKEFIFCSTVHAKMPRNTLDVSKRLAEMYLHCLNEPGNLTKFTSFRINDVYDSYGSNLIKIQKALTLKKDLELIGSNNQVKFIGKDDVAKLMLRLLIGDSSGYHAGGIFKSPIGIEVGLNRLVELFGAGKLALEKKQTSALPHSKRILMDLKPTGFSGYSRLFEACEDGMEEKKEYVIQKIESLCLSVLFNEKELGPVFDLIHEFGSGPWEKLYKLHNNNKEHKVLKLQSK</sequence>
<dbReference type="InterPro" id="IPR051203">
    <property type="entry name" value="Polysaccharide_Synthase-Rel"/>
</dbReference>
<dbReference type="PANTHER" id="PTHR43318">
    <property type="entry name" value="UDP-N-ACETYLGLUCOSAMINE 4,6-DEHYDRATASE"/>
    <property type="match status" value="1"/>
</dbReference>
<gene>
    <name evidence="4" type="ORF">B7P33_18470</name>
</gene>
<keyword evidence="2" id="KW-1133">Transmembrane helix</keyword>
<comment type="similarity">
    <text evidence="1">Belongs to the polysaccharide synthase family.</text>
</comment>
<dbReference type="Pfam" id="PF02719">
    <property type="entry name" value="Polysacc_synt_2"/>
    <property type="match status" value="1"/>
</dbReference>
<accession>A0A2A4G3Q6</accession>
<feature type="transmembrane region" description="Helical" evidence="2">
    <location>
        <begin position="113"/>
        <end position="136"/>
    </location>
</feature>